<keyword evidence="5" id="KW-1185">Reference proteome</keyword>
<dbReference type="NCBIfam" id="TIGR02532">
    <property type="entry name" value="IV_pilin_GFxxxE"/>
    <property type="match status" value="1"/>
</dbReference>
<dbReference type="EMBL" id="ACWF01000104">
    <property type="protein sequence ID" value="EHL77929.1"/>
    <property type="molecule type" value="Genomic_DNA"/>
</dbReference>
<feature type="transmembrane region" description="Helical" evidence="3">
    <location>
        <begin position="12"/>
        <end position="36"/>
    </location>
</feature>
<dbReference type="Pfam" id="PF07963">
    <property type="entry name" value="N_methyl"/>
    <property type="match status" value="1"/>
</dbReference>
<keyword evidence="3" id="KW-1133">Transmembrane helix</keyword>
<comment type="caution">
    <text evidence="4">The sequence shown here is derived from an EMBL/GenBank/DDBJ whole genome shotgun (WGS) entry which is preliminary data.</text>
</comment>
<dbReference type="RefSeq" id="WP_003354322.1">
    <property type="nucleotide sequence ID" value="NZ_JH414755.1"/>
</dbReference>
<organism evidence="4 5">
    <name type="scientific">Bacillus smithii 7_3_47FAA</name>
    <dbReference type="NCBI Taxonomy" id="665952"/>
    <lineage>
        <taxon>Bacteria</taxon>
        <taxon>Bacillati</taxon>
        <taxon>Bacillota</taxon>
        <taxon>Bacilli</taxon>
        <taxon>Bacillales</taxon>
        <taxon>Bacillaceae</taxon>
        <taxon>Bacillus</taxon>
    </lineage>
</organism>
<dbReference type="GO" id="GO:0009986">
    <property type="term" value="C:cell surface"/>
    <property type="evidence" value="ECO:0007669"/>
    <property type="project" value="UniProtKB-SubCell"/>
</dbReference>
<keyword evidence="3" id="KW-0812">Transmembrane</keyword>
<comment type="subcellular location">
    <subcellularLocation>
        <location evidence="1">Cell surface</location>
    </subcellularLocation>
</comment>
<keyword evidence="3" id="KW-0472">Membrane</keyword>
<evidence type="ECO:0000256" key="1">
    <source>
        <dbReference type="ARBA" id="ARBA00004241"/>
    </source>
</evidence>
<evidence type="ECO:0000313" key="4">
    <source>
        <dbReference type="EMBL" id="EHL77929.1"/>
    </source>
</evidence>
<name>G9QLR1_9BACI</name>
<dbReference type="HOGENOM" id="CLU_1861226_0_0_9"/>
<dbReference type="InterPro" id="IPR012902">
    <property type="entry name" value="N_methyl_site"/>
</dbReference>
<protein>
    <submittedName>
        <fullName evidence="4">Prepilin-type N-terminal cleavage/methylation domain-containing protein</fullName>
    </submittedName>
</protein>
<accession>G9QLR1</accession>
<reference evidence="4 5" key="1">
    <citation type="submission" date="2011-09" db="EMBL/GenBank/DDBJ databases">
        <title>The Genome Sequence of Bacillus smithii 7_3_47FAA.</title>
        <authorList>
            <consortium name="The Broad Institute Genome Sequencing Platform"/>
            <person name="Earl A."/>
            <person name="Ward D."/>
            <person name="Feldgarden M."/>
            <person name="Gevers D."/>
            <person name="Daigneault M."/>
            <person name="Strauss J."/>
            <person name="Allen-Vercoe E."/>
            <person name="Young S.K."/>
            <person name="Zeng Q."/>
            <person name="Gargeya S."/>
            <person name="Fitzgerald M."/>
            <person name="Haas B."/>
            <person name="Abouelleil A."/>
            <person name="Alvarado L."/>
            <person name="Arachchi H.M."/>
            <person name="Berlin A."/>
            <person name="Brown A."/>
            <person name="Chapman S.B."/>
            <person name="Chen Z."/>
            <person name="Dunbar C."/>
            <person name="Freedman E."/>
            <person name="Gearin G."/>
            <person name="Goldberg J."/>
            <person name="Griggs A."/>
            <person name="Gujja S."/>
            <person name="Heiman D."/>
            <person name="Howarth C."/>
            <person name="Larson L."/>
            <person name="Lui A."/>
            <person name="MacDonald P.J.P."/>
            <person name="Montmayeur A."/>
            <person name="Murphy C."/>
            <person name="Neiman D."/>
            <person name="Pearson M."/>
            <person name="Priest M."/>
            <person name="Roberts A."/>
            <person name="Saif S."/>
            <person name="Shea T."/>
            <person name="Shenoy N."/>
            <person name="Sisk P."/>
            <person name="Stolte C."/>
            <person name="Sykes S."/>
            <person name="Wortman J."/>
            <person name="Nusbaum C."/>
            <person name="Birren B."/>
        </authorList>
    </citation>
    <scope>NUCLEOTIDE SEQUENCE [LARGE SCALE GENOMIC DNA]</scope>
    <source>
        <strain evidence="4 5">7_3_47FAA</strain>
    </source>
</reference>
<dbReference type="GO" id="GO:0030420">
    <property type="term" value="P:establishment of competence for transformation"/>
    <property type="evidence" value="ECO:0007669"/>
    <property type="project" value="UniProtKB-KW"/>
</dbReference>
<gene>
    <name evidence="4" type="ORF">HMPREF1015_03154</name>
</gene>
<dbReference type="PATRIC" id="fig|665952.3.peg.1997"/>
<dbReference type="Proteomes" id="UP000011747">
    <property type="component" value="Unassembled WGS sequence"/>
</dbReference>
<evidence type="ECO:0000256" key="2">
    <source>
        <dbReference type="ARBA" id="ARBA00023287"/>
    </source>
</evidence>
<keyword evidence="2" id="KW-0178">Competence</keyword>
<proteinExistence type="predicted"/>
<sequence length="137" mass="15215">MFQCRQNDEQGFTLIEVLAATTLLLIVFTCLFGIYVQSTAYNTSNREKLQAVYLAKKAVSTLRSDQATVPKNAKEGDEVNISAYNLNQSPFEVKATVMKRTAEADQAQLLPVQISVIETNSQKILAKTFVYLKEASS</sequence>
<evidence type="ECO:0000313" key="5">
    <source>
        <dbReference type="Proteomes" id="UP000011747"/>
    </source>
</evidence>
<evidence type="ECO:0000256" key="3">
    <source>
        <dbReference type="SAM" id="Phobius"/>
    </source>
</evidence>
<dbReference type="AlphaFoldDB" id="G9QLR1"/>